<feature type="region of interest" description="Disordered" evidence="1">
    <location>
        <begin position="244"/>
        <end position="268"/>
    </location>
</feature>
<protein>
    <recommendedName>
        <fullName evidence="2">FHA domain-containing protein</fullName>
    </recommendedName>
</protein>
<feature type="compositionally biased region" description="Polar residues" evidence="1">
    <location>
        <begin position="466"/>
        <end position="477"/>
    </location>
</feature>
<accession>A0ABD3PSI4</accession>
<dbReference type="InterPro" id="IPR000253">
    <property type="entry name" value="FHA_dom"/>
</dbReference>
<comment type="caution">
    <text evidence="3">The sequence shown here is derived from an EMBL/GenBank/DDBJ whole genome shotgun (WGS) entry which is preliminary data.</text>
</comment>
<keyword evidence="4" id="KW-1185">Reference proteome</keyword>
<evidence type="ECO:0000313" key="4">
    <source>
        <dbReference type="Proteomes" id="UP001516023"/>
    </source>
</evidence>
<feature type="compositionally biased region" description="Low complexity" evidence="1">
    <location>
        <begin position="12"/>
        <end position="23"/>
    </location>
</feature>
<feature type="compositionally biased region" description="Polar residues" evidence="1">
    <location>
        <begin position="821"/>
        <end position="832"/>
    </location>
</feature>
<evidence type="ECO:0000259" key="2">
    <source>
        <dbReference type="PROSITE" id="PS50006"/>
    </source>
</evidence>
<dbReference type="EMBL" id="JABMIG020000122">
    <property type="protein sequence ID" value="KAL3790817.1"/>
    <property type="molecule type" value="Genomic_DNA"/>
</dbReference>
<evidence type="ECO:0000256" key="1">
    <source>
        <dbReference type="SAM" id="MobiDB-lite"/>
    </source>
</evidence>
<dbReference type="Proteomes" id="UP001516023">
    <property type="component" value="Unassembled WGS sequence"/>
</dbReference>
<sequence length="1161" mass="127730">MSRPRKNMGNKPPTSRSSSNSPSLTAFGFSRKKRSNVDGDEGPPAKRAKFAVKLEATDRSDTIQTESSTAVVDLTQSSPGDGVSVQSAAIDPKTKRRGQRARILRVNDPQSDDGDRSIGTHQTAPLPNPKTTAPSPVSPPKSSAAVSASAQRAPPLRPINALGLVRVNSPNHILCTTAVANAQNSSSSTSPRSEPIYKLFPGATLGRTSNSSHKDPTFVDIGIEYNAKGISRRHLKVLTVHGLGNDNDDDDASNHDEQSVLTSRSAASTASLGATGPTILLQVVPHPHPPKTTVKVIVHRTRRSRRRTLELKQTECKTLRMGDAIEFLSDMELGGVEDSGGIVAKQKVQDDGRCSETRPILTVARESSLTQSHVMQLEMTQPQDDMVVEGDEAELPVSRNGPKPTPKVVPVAREENKIEIRGQAVRESAAVEPRIDSTIITKARSAETATKVKPELSAATGVPTGTKPTSSSLETNNDSSGDRSDPSSQSTLRVNTVPAGNAVPKYDPAKEHGTDSAKSVVKVKSEPDVAGSSANEISGVVPTPTITKGDMVRVMYQVSDAFGLYHEEWHYGTVGLIRTDPSRGTHSVNVTLGSGESDKIEYPHPEVEKVDDISTIYSTSLKIGDFVECNFQDYKWYHGRVTDISEDRTTCEVLYHDKDYEVNIPTDKNKIRLAMPCPSNYEWLINKPTLIGRKGLISSVEASFRGELCVVFNDGSEVSIPCDDVIRGDGAYLLSNCKPPKRKNASYDWLVGGAVLIGRKGVIKDAPRDDSSSSFRVAFEDGSVECLSRDEVLKGAFSCLLQGIGIDHQYVWPGSEEFKNNTKTQNDTITKNESTKPVLKGRKKASTKRASVQFKDEDRDHYEPIPGHHLVFRASIYPPSDEEEDEDIAQEHDFDDPQAEFRFIGKKKVALPLPPGIPNMLWHALNCPEAKTGANMLHEFLCIHDRVPGQDMIRRFWQLIIKGPKADGHNVYFKEPFVTELTSQYVYGLIHHSKRLIRSDGTTLFGPSEWSDIESLLSQSIDQTENMVAGKRLADGLHLAARGSKVLYMMLQYELHDVNTMSVLSNSFDTISLQAKPTVKLFRHHSRGIREALKDEFEKELHRCLDDSPEMDKASTNKFVRSMRETFLVALSEDFVMPLFVGLSKMMGFEEDLRFLGYLVE</sequence>
<feature type="region of interest" description="Disordered" evidence="1">
    <location>
        <begin position="444"/>
        <end position="520"/>
    </location>
</feature>
<reference evidence="3 4" key="1">
    <citation type="journal article" date="2020" name="G3 (Bethesda)">
        <title>Improved Reference Genome for Cyclotella cryptica CCMP332, a Model for Cell Wall Morphogenesis, Salinity Adaptation, and Lipid Production in Diatoms (Bacillariophyta).</title>
        <authorList>
            <person name="Roberts W.R."/>
            <person name="Downey K.M."/>
            <person name="Ruck E.C."/>
            <person name="Traller J.C."/>
            <person name="Alverson A.J."/>
        </authorList>
    </citation>
    <scope>NUCLEOTIDE SEQUENCE [LARGE SCALE GENOMIC DNA]</scope>
    <source>
        <strain evidence="3 4">CCMP332</strain>
    </source>
</reference>
<feature type="compositionally biased region" description="Basic residues" evidence="1">
    <location>
        <begin position="94"/>
        <end position="103"/>
    </location>
</feature>
<organism evidence="3 4">
    <name type="scientific">Cyclotella cryptica</name>
    <dbReference type="NCBI Taxonomy" id="29204"/>
    <lineage>
        <taxon>Eukaryota</taxon>
        <taxon>Sar</taxon>
        <taxon>Stramenopiles</taxon>
        <taxon>Ochrophyta</taxon>
        <taxon>Bacillariophyta</taxon>
        <taxon>Coscinodiscophyceae</taxon>
        <taxon>Thalassiosirophycidae</taxon>
        <taxon>Stephanodiscales</taxon>
        <taxon>Stephanodiscaceae</taxon>
        <taxon>Cyclotella</taxon>
    </lineage>
</organism>
<dbReference type="PROSITE" id="PS50006">
    <property type="entry name" value="FHA_DOMAIN"/>
    <property type="match status" value="1"/>
</dbReference>
<feature type="region of interest" description="Disordered" evidence="1">
    <location>
        <begin position="821"/>
        <end position="853"/>
    </location>
</feature>
<dbReference type="AlphaFoldDB" id="A0ABD3PSI4"/>
<feature type="compositionally biased region" description="Polar residues" evidence="1">
    <location>
        <begin position="62"/>
        <end position="87"/>
    </location>
</feature>
<feature type="region of interest" description="Disordered" evidence="1">
    <location>
        <begin position="1"/>
        <end position="152"/>
    </location>
</feature>
<proteinExistence type="predicted"/>
<feature type="domain" description="FHA" evidence="2">
    <location>
        <begin position="203"/>
        <end position="237"/>
    </location>
</feature>
<feature type="compositionally biased region" description="Low complexity" evidence="1">
    <location>
        <begin position="140"/>
        <end position="152"/>
    </location>
</feature>
<name>A0ABD3PSI4_9STRA</name>
<feature type="compositionally biased region" description="Polar residues" evidence="1">
    <location>
        <begin position="119"/>
        <end position="132"/>
    </location>
</feature>
<evidence type="ECO:0000313" key="3">
    <source>
        <dbReference type="EMBL" id="KAL3790817.1"/>
    </source>
</evidence>
<gene>
    <name evidence="3" type="ORF">HJC23_004718</name>
</gene>
<dbReference type="Gene3D" id="2.30.30.140">
    <property type="match status" value="1"/>
</dbReference>